<evidence type="ECO:0000313" key="1">
    <source>
        <dbReference type="EMBL" id="CAI8745341.1"/>
    </source>
</evidence>
<reference evidence="1 2" key="1">
    <citation type="submission" date="2023-03" db="EMBL/GenBank/DDBJ databases">
        <authorList>
            <person name="Pearce D."/>
        </authorList>
    </citation>
    <scope>NUCLEOTIDE SEQUENCE [LARGE SCALE GENOMIC DNA]</scope>
    <source>
        <strain evidence="1">Msz</strain>
    </source>
</reference>
<name>A0ABN8WXJ0_9GAMM</name>
<dbReference type="Gene3D" id="3.40.50.10610">
    <property type="entry name" value="ABC-type transport auxiliary lipoprotein component"/>
    <property type="match status" value="1"/>
</dbReference>
<dbReference type="EMBL" id="OX458333">
    <property type="protein sequence ID" value="CAI8745341.1"/>
    <property type="molecule type" value="Genomic_DNA"/>
</dbReference>
<evidence type="ECO:0000313" key="2">
    <source>
        <dbReference type="Proteomes" id="UP001162030"/>
    </source>
</evidence>
<organism evidence="1 2">
    <name type="scientific">Methylocaldum szegediense</name>
    <dbReference type="NCBI Taxonomy" id="73780"/>
    <lineage>
        <taxon>Bacteria</taxon>
        <taxon>Pseudomonadati</taxon>
        <taxon>Pseudomonadota</taxon>
        <taxon>Gammaproteobacteria</taxon>
        <taxon>Methylococcales</taxon>
        <taxon>Methylococcaceae</taxon>
        <taxon>Methylocaldum</taxon>
    </lineage>
</organism>
<dbReference type="RefSeq" id="WP_051331758.1">
    <property type="nucleotide sequence ID" value="NZ_OX458333.1"/>
</dbReference>
<gene>
    <name evidence="1" type="ORF">MSZNOR_0546</name>
</gene>
<dbReference type="PROSITE" id="PS51257">
    <property type="entry name" value="PROKAR_LIPOPROTEIN"/>
    <property type="match status" value="1"/>
</dbReference>
<proteinExistence type="predicted"/>
<dbReference type="Proteomes" id="UP001162030">
    <property type="component" value="Chromosome"/>
</dbReference>
<keyword evidence="2" id="KW-1185">Reference proteome</keyword>
<dbReference type="SUPFAM" id="SSF159594">
    <property type="entry name" value="XCC0632-like"/>
    <property type="match status" value="1"/>
</dbReference>
<protein>
    <submittedName>
        <fullName evidence="1">Cholesterol transport system auxiliary component</fullName>
    </submittedName>
</protein>
<accession>A0ABN8WXJ0</accession>
<sequence length="197" mass="22080">MTKVFIKVNLFLLVLLISSCAVIPERSAPVRLHDLGPLPSHADRAPAPWASVRVTAPEWLKDDRIRYRLAYADPTRVGVYTLDRWVAPPPELVALRFNLSGDGGPFQIRIELQAFEQIFERPDFAKGVIRFRASVYDLGSRKRLAERTFELDKVSPSPDAAGAVVSLANLADEAIEEVRGWISRTDLMRETSPQGTR</sequence>